<accession>A0A428US75</accession>
<reference evidence="4 5" key="1">
    <citation type="submission" date="2017-06" db="EMBL/GenBank/DDBJ databases">
        <title>Cmopartive genomic analysis of Ambrosia Fusariam Clade fungi.</title>
        <authorList>
            <person name="Stajich J.E."/>
            <person name="Carrillo J."/>
            <person name="Kijimoto T."/>
            <person name="Eskalen A."/>
            <person name="O'Donnell K."/>
            <person name="Kasson M."/>
        </authorList>
    </citation>
    <scope>NUCLEOTIDE SEQUENCE [LARGE SCALE GENOMIC DNA]</scope>
    <source>
        <strain evidence="4 5">NRRL 20438</strain>
    </source>
</reference>
<dbReference type="Pfam" id="PF14479">
    <property type="entry name" value="HeLo"/>
    <property type="match status" value="1"/>
</dbReference>
<dbReference type="Gene3D" id="3.40.50.300">
    <property type="entry name" value="P-loop containing nucleotide triphosphate hydrolases"/>
    <property type="match status" value="1"/>
</dbReference>
<dbReference type="Pfam" id="PF24883">
    <property type="entry name" value="NPHP3_N"/>
    <property type="match status" value="1"/>
</dbReference>
<comment type="caution">
    <text evidence="4">The sequence shown here is derived from an EMBL/GenBank/DDBJ whole genome shotgun (WGS) entry which is preliminary data.</text>
</comment>
<dbReference type="Gene3D" id="1.20.120.1020">
    <property type="entry name" value="Prion-inhibition and propagation, HeLo domain"/>
    <property type="match status" value="1"/>
</dbReference>
<keyword evidence="5" id="KW-1185">Reference proteome</keyword>
<sequence length="492" mass="56068">MEAVSLGIALVTIVGTFKDVIELIDLIASAKNTDQDYMILETKIDIEKTLLLDWASGIRLLSPDDYDKRLDDDGTRSLISRILDTISQLMGDANILKKQYGMREGTREDREWLSRPRGARISAQSMAQFNHDFESLTTTTTADQQPRRSLRKRIVWVCQDKKKLESLVKELSYLVASLRNLIPPSTNSATPLITVEDLSGRFDIPNLRLLLDASKGRVAAIASPASEALTEKYKDGVLMQIWFRTMNERRNAVHRAYPRTLCWVLDPPEDDFEWYDLAQWLRSGSRMYWISGKAGSGKSTLMKYLFDEPKTKALLSHWASDCSLGSFFFWYAGNTEQKSLRGLMRAILHQLLSHPLHRSLIPELLPDMWHLAHVHEDDLKDPSEGDLLYAFEKFAQRKMDGPLAEAKFCFFIDGLDEFSGDIRESITFVEKLQRVFFNNSWINLAASSSGSFSPAGRYLMDSTPGTRLDSFENELTSFLMNSDKYGLGYVMF</sequence>
<organism evidence="4 5">
    <name type="scientific">Fusarium ambrosium</name>
    <dbReference type="NCBI Taxonomy" id="131363"/>
    <lineage>
        <taxon>Eukaryota</taxon>
        <taxon>Fungi</taxon>
        <taxon>Dikarya</taxon>
        <taxon>Ascomycota</taxon>
        <taxon>Pezizomycotina</taxon>
        <taxon>Sordariomycetes</taxon>
        <taxon>Hypocreomycetidae</taxon>
        <taxon>Hypocreales</taxon>
        <taxon>Nectriaceae</taxon>
        <taxon>Fusarium</taxon>
        <taxon>Fusarium solani species complex</taxon>
    </lineage>
</organism>
<feature type="domain" description="Nephrocystin 3-like N-terminal" evidence="3">
    <location>
        <begin position="277"/>
        <end position="436"/>
    </location>
</feature>
<name>A0A428US75_9HYPO</name>
<dbReference type="SUPFAM" id="SSF52540">
    <property type="entry name" value="P-loop containing nucleoside triphosphate hydrolases"/>
    <property type="match status" value="1"/>
</dbReference>
<dbReference type="Proteomes" id="UP000288429">
    <property type="component" value="Unassembled WGS sequence"/>
</dbReference>
<dbReference type="InterPro" id="IPR056884">
    <property type="entry name" value="NPHP3-like_N"/>
</dbReference>
<feature type="domain" description="Prion-inhibition and propagation HeLo" evidence="2">
    <location>
        <begin position="7"/>
        <end position="210"/>
    </location>
</feature>
<dbReference type="InterPro" id="IPR027417">
    <property type="entry name" value="P-loop_NTPase"/>
</dbReference>
<evidence type="ECO:0000313" key="5">
    <source>
        <dbReference type="Proteomes" id="UP000288429"/>
    </source>
</evidence>
<dbReference type="PANTHER" id="PTHR10039">
    <property type="entry name" value="AMELOGENIN"/>
    <property type="match status" value="1"/>
</dbReference>
<dbReference type="PANTHER" id="PTHR10039:SF5">
    <property type="entry name" value="NACHT DOMAIN-CONTAINING PROTEIN"/>
    <property type="match status" value="1"/>
</dbReference>
<evidence type="ECO:0000259" key="2">
    <source>
        <dbReference type="Pfam" id="PF14479"/>
    </source>
</evidence>
<protein>
    <submittedName>
        <fullName evidence="4">Uncharacterized protein</fullName>
    </submittedName>
</protein>
<gene>
    <name evidence="4" type="ORF">CDV31_003997</name>
</gene>
<dbReference type="AlphaFoldDB" id="A0A428US75"/>
<dbReference type="InterPro" id="IPR029498">
    <property type="entry name" value="HeLo_dom"/>
</dbReference>
<evidence type="ECO:0000259" key="3">
    <source>
        <dbReference type="Pfam" id="PF24883"/>
    </source>
</evidence>
<dbReference type="EMBL" id="NIZV01000037">
    <property type="protein sequence ID" value="RSM17104.1"/>
    <property type="molecule type" value="Genomic_DNA"/>
</dbReference>
<proteinExistence type="predicted"/>
<dbReference type="InterPro" id="IPR038305">
    <property type="entry name" value="HeLo_sf"/>
</dbReference>
<evidence type="ECO:0000313" key="4">
    <source>
        <dbReference type="EMBL" id="RSM17104.1"/>
    </source>
</evidence>
<evidence type="ECO:0000256" key="1">
    <source>
        <dbReference type="ARBA" id="ARBA00022737"/>
    </source>
</evidence>
<keyword evidence="1" id="KW-0677">Repeat</keyword>